<evidence type="ECO:0000256" key="1">
    <source>
        <dbReference type="SAM" id="MobiDB-lite"/>
    </source>
</evidence>
<feature type="domain" description="Pappalysin-1 SD scarf" evidence="2">
    <location>
        <begin position="63"/>
        <end position="193"/>
    </location>
</feature>
<dbReference type="Pfam" id="PF25900">
    <property type="entry name" value="PAPPA"/>
    <property type="match status" value="1"/>
</dbReference>
<organism evidence="3 4">
    <name type="scientific">Polyangium fumosum</name>
    <dbReference type="NCBI Taxonomy" id="889272"/>
    <lineage>
        <taxon>Bacteria</taxon>
        <taxon>Pseudomonadati</taxon>
        <taxon>Myxococcota</taxon>
        <taxon>Polyangia</taxon>
        <taxon>Polyangiales</taxon>
        <taxon>Polyangiaceae</taxon>
        <taxon>Polyangium</taxon>
    </lineage>
</organism>
<dbReference type="InterPro" id="IPR058897">
    <property type="entry name" value="PAPPA_SD_C"/>
</dbReference>
<dbReference type="Proteomes" id="UP000309215">
    <property type="component" value="Unassembled WGS sequence"/>
</dbReference>
<sequence>MTSSSSSGTGGSGGDAGPMQLCNDGEVVDEVDDTKRCINVTNLVNVIEAPAGVVWADQEVDVSSEYSPAGGYSASQALGAPNVYPDAGDESKAWATQTEDKDGEFLTVGFSTAVTGEAVWIYETFNPGAVKKVTITTSEGAKVIYDNPAPKSIGACAHILSVPTLTCAKISAVRIDLDSKAVLGFNEIDAVGILPPPTP</sequence>
<protein>
    <recommendedName>
        <fullName evidence="2">Pappalysin-1 SD scarf domain-containing protein</fullName>
    </recommendedName>
</protein>
<dbReference type="EMBL" id="SSMQ01000043">
    <property type="protein sequence ID" value="TKD00921.1"/>
    <property type="molecule type" value="Genomic_DNA"/>
</dbReference>
<reference evidence="3 4" key="1">
    <citation type="submission" date="2019-04" db="EMBL/GenBank/DDBJ databases">
        <authorList>
            <person name="Li Y."/>
            <person name="Wang J."/>
        </authorList>
    </citation>
    <scope>NUCLEOTIDE SEQUENCE [LARGE SCALE GENOMIC DNA]</scope>
    <source>
        <strain evidence="3 4">DSM 14668</strain>
    </source>
</reference>
<evidence type="ECO:0000313" key="4">
    <source>
        <dbReference type="Proteomes" id="UP000309215"/>
    </source>
</evidence>
<gene>
    <name evidence="3" type="ORF">E8A74_32795</name>
</gene>
<evidence type="ECO:0000313" key="3">
    <source>
        <dbReference type="EMBL" id="TKD00921.1"/>
    </source>
</evidence>
<accession>A0A4U1J1I0</accession>
<comment type="caution">
    <text evidence="3">The sequence shown here is derived from an EMBL/GenBank/DDBJ whole genome shotgun (WGS) entry which is preliminary data.</text>
</comment>
<dbReference type="AlphaFoldDB" id="A0A4U1J1I0"/>
<feature type="region of interest" description="Disordered" evidence="1">
    <location>
        <begin position="1"/>
        <end position="22"/>
    </location>
</feature>
<dbReference type="OrthoDB" id="5986482at2"/>
<evidence type="ECO:0000259" key="2">
    <source>
        <dbReference type="Pfam" id="PF25900"/>
    </source>
</evidence>
<proteinExistence type="predicted"/>
<name>A0A4U1J1I0_9BACT</name>
<keyword evidence="4" id="KW-1185">Reference proteome</keyword>